<dbReference type="Gene3D" id="3.80.10.10">
    <property type="entry name" value="Ribonuclease Inhibitor"/>
    <property type="match status" value="1"/>
</dbReference>
<dbReference type="Proteomes" id="UP001437256">
    <property type="component" value="Unassembled WGS sequence"/>
</dbReference>
<comment type="caution">
    <text evidence="1">The sequence shown here is derived from an EMBL/GenBank/DDBJ whole genome shotgun (WGS) entry which is preliminary data.</text>
</comment>
<proteinExistence type="predicted"/>
<accession>A0ABR3A3B8</accession>
<organism evidence="1 2">
    <name type="scientific">Marasmius tenuissimus</name>
    <dbReference type="NCBI Taxonomy" id="585030"/>
    <lineage>
        <taxon>Eukaryota</taxon>
        <taxon>Fungi</taxon>
        <taxon>Dikarya</taxon>
        <taxon>Basidiomycota</taxon>
        <taxon>Agaricomycotina</taxon>
        <taxon>Agaricomycetes</taxon>
        <taxon>Agaricomycetidae</taxon>
        <taxon>Agaricales</taxon>
        <taxon>Marasmiineae</taxon>
        <taxon>Marasmiaceae</taxon>
        <taxon>Marasmius</taxon>
    </lineage>
</organism>
<evidence type="ECO:0000313" key="2">
    <source>
        <dbReference type="Proteomes" id="UP001437256"/>
    </source>
</evidence>
<sequence length="256" mass="28619">MSTVTTLSIDHTRRIRIYFPEFQALLNASPSLLDLSISGDVVGNQSWPDQGSPITTPALRTLVISSFRASNYSSILLNIEAPQLKKILLKDAIEHDLDPFLYSPHAYKFPLLNSLIFCNCQFTVLKYRMFFASFPSVSELAFLGKSESQDILRSISDTAYLAPGPHTNSLWPRLKVLNVDLKFDNDLKGLLLKDGLERRLMAGHGPERLRLGVTADADSLGEDNAVVVACDDPGWLQKHVLIEVVEGPDLWRRFCC</sequence>
<keyword evidence="2" id="KW-1185">Reference proteome</keyword>
<dbReference type="InterPro" id="IPR032675">
    <property type="entry name" value="LRR_dom_sf"/>
</dbReference>
<protein>
    <submittedName>
        <fullName evidence="1">Uncharacterized protein</fullName>
    </submittedName>
</protein>
<name>A0ABR3A3B8_9AGAR</name>
<evidence type="ECO:0000313" key="1">
    <source>
        <dbReference type="EMBL" id="KAL0067518.1"/>
    </source>
</evidence>
<dbReference type="EMBL" id="JBBXMP010000025">
    <property type="protein sequence ID" value="KAL0067518.1"/>
    <property type="molecule type" value="Genomic_DNA"/>
</dbReference>
<reference evidence="1 2" key="1">
    <citation type="submission" date="2024-05" db="EMBL/GenBank/DDBJ databases">
        <title>A draft genome resource for the thread blight pathogen Marasmius tenuissimus strain MS-2.</title>
        <authorList>
            <person name="Yulfo-Soto G.E."/>
            <person name="Baruah I.K."/>
            <person name="Amoako-Attah I."/>
            <person name="Bukari Y."/>
            <person name="Meinhardt L.W."/>
            <person name="Bailey B.A."/>
            <person name="Cohen S.P."/>
        </authorList>
    </citation>
    <scope>NUCLEOTIDE SEQUENCE [LARGE SCALE GENOMIC DNA]</scope>
    <source>
        <strain evidence="1 2">MS-2</strain>
    </source>
</reference>
<gene>
    <name evidence="1" type="ORF">AAF712_005509</name>
</gene>